<evidence type="ECO:0000256" key="4">
    <source>
        <dbReference type="ARBA" id="ARBA00023136"/>
    </source>
</evidence>
<dbReference type="EMBL" id="JAEPRC010000806">
    <property type="protein sequence ID" value="KAG2191601.1"/>
    <property type="molecule type" value="Genomic_DNA"/>
</dbReference>
<dbReference type="GO" id="GO:0034992">
    <property type="term" value="C:microtubule organizing center attachment site"/>
    <property type="evidence" value="ECO:0007669"/>
    <property type="project" value="TreeGrafter"/>
</dbReference>
<feature type="transmembrane region" description="Helical" evidence="6">
    <location>
        <begin position="262"/>
        <end position="279"/>
    </location>
</feature>
<dbReference type="PANTHER" id="PTHR28538:SF1">
    <property type="entry name" value="INTEGRAL INNER NUCLEAR MEMBRANE PROTEIN IMA1"/>
    <property type="match status" value="1"/>
</dbReference>
<feature type="domain" description="Ima1 N-terminal" evidence="7">
    <location>
        <begin position="29"/>
        <end position="155"/>
    </location>
</feature>
<evidence type="ECO:0000259" key="7">
    <source>
        <dbReference type="Pfam" id="PF09779"/>
    </source>
</evidence>
<evidence type="ECO:0000256" key="6">
    <source>
        <dbReference type="SAM" id="Phobius"/>
    </source>
</evidence>
<dbReference type="Pfam" id="PF09779">
    <property type="entry name" value="Ima1_N"/>
    <property type="match status" value="1"/>
</dbReference>
<organism evidence="8 9">
    <name type="scientific">Mucor plumbeus</name>
    <dbReference type="NCBI Taxonomy" id="97098"/>
    <lineage>
        <taxon>Eukaryota</taxon>
        <taxon>Fungi</taxon>
        <taxon>Fungi incertae sedis</taxon>
        <taxon>Mucoromycota</taxon>
        <taxon>Mucoromycotina</taxon>
        <taxon>Mucoromycetes</taxon>
        <taxon>Mucorales</taxon>
        <taxon>Mucorineae</taxon>
        <taxon>Mucoraceae</taxon>
        <taxon>Mucor</taxon>
    </lineage>
</organism>
<dbReference type="PANTHER" id="PTHR28538">
    <property type="entry name" value="INTEGRAL INNER NUCLEAR MEMBRANE PROTEIN IMA1"/>
    <property type="match status" value="1"/>
</dbReference>
<evidence type="ECO:0000256" key="3">
    <source>
        <dbReference type="ARBA" id="ARBA00022989"/>
    </source>
</evidence>
<dbReference type="Proteomes" id="UP000650833">
    <property type="component" value="Unassembled WGS sequence"/>
</dbReference>
<keyword evidence="3 6" id="KW-1133">Transmembrane helix</keyword>
<evidence type="ECO:0000256" key="1">
    <source>
        <dbReference type="ARBA" id="ARBA00004473"/>
    </source>
</evidence>
<feature type="transmembrane region" description="Helical" evidence="6">
    <location>
        <begin position="191"/>
        <end position="212"/>
    </location>
</feature>
<reference evidence="8" key="1">
    <citation type="submission" date="2020-12" db="EMBL/GenBank/DDBJ databases">
        <title>Metabolic potential, ecology and presence of endohyphal bacteria is reflected in genomic diversity of Mucoromycotina.</title>
        <authorList>
            <person name="Muszewska A."/>
            <person name="Okrasinska A."/>
            <person name="Steczkiewicz K."/>
            <person name="Drgas O."/>
            <person name="Orlowska M."/>
            <person name="Perlinska-Lenart U."/>
            <person name="Aleksandrzak-Piekarczyk T."/>
            <person name="Szatraj K."/>
            <person name="Zielenkiewicz U."/>
            <person name="Pilsyk S."/>
            <person name="Malc E."/>
            <person name="Mieczkowski P."/>
            <person name="Kruszewska J.S."/>
            <person name="Biernat P."/>
            <person name="Pawlowska J."/>
        </authorList>
    </citation>
    <scope>NUCLEOTIDE SEQUENCE</scope>
    <source>
        <strain evidence="8">CBS 226.32</strain>
    </source>
</reference>
<gene>
    <name evidence="8" type="ORF">INT46_003250</name>
</gene>
<name>A0A8H7UMK8_9FUNG</name>
<dbReference type="GO" id="GO:0044732">
    <property type="term" value="C:mitotic spindle pole body"/>
    <property type="evidence" value="ECO:0007669"/>
    <property type="project" value="TreeGrafter"/>
</dbReference>
<evidence type="ECO:0000256" key="2">
    <source>
        <dbReference type="ARBA" id="ARBA00022692"/>
    </source>
</evidence>
<evidence type="ECO:0000313" key="8">
    <source>
        <dbReference type="EMBL" id="KAG2191601.1"/>
    </source>
</evidence>
<dbReference type="GO" id="GO:0005637">
    <property type="term" value="C:nuclear inner membrane"/>
    <property type="evidence" value="ECO:0007669"/>
    <property type="project" value="UniProtKB-SubCell"/>
</dbReference>
<keyword evidence="5" id="KW-0539">Nucleus</keyword>
<dbReference type="GO" id="GO:0071765">
    <property type="term" value="P:nuclear inner membrane organization"/>
    <property type="evidence" value="ECO:0007669"/>
    <property type="project" value="InterPro"/>
</dbReference>
<protein>
    <recommendedName>
        <fullName evidence="7">Ima1 N-terminal domain-containing protein</fullName>
    </recommendedName>
</protein>
<sequence length="361" mass="41681">MSSYITHKRPTVKEILLNYIGFGDIPKKVNCWYCCQDSFILPGSKNTVNHWYCNLCESTNIRDKNGEIADPTPFEALNIRNVPAIERTASTININSANTLCSDCEANQETIYHYLAEYIPDESDPTYEIKFNNVDHYKKTLHQRFKLCSNCQDKITKLNEDQRAYMRQQRFIASVKSSSTSTPPAKPSKHAFYLQGLIWAIVHFWSIFFLGFCKGWHHLLKETAVEKLVNYKLYKISQKILIVIRLTLFALIVLGSSKKIELIILSLYATILISTYSLVKCSVWPYALIGKNSRSNTVIEEEEDGFVGEPMDIVPDEVLPPPLQEQYQQQQQQQQYQYQYQYQQQTDAVDSIVNGLHQIAF</sequence>
<evidence type="ECO:0000256" key="5">
    <source>
        <dbReference type="ARBA" id="ARBA00023242"/>
    </source>
</evidence>
<evidence type="ECO:0000313" key="9">
    <source>
        <dbReference type="Proteomes" id="UP000650833"/>
    </source>
</evidence>
<dbReference type="AlphaFoldDB" id="A0A8H7UMK8"/>
<dbReference type="InterPro" id="IPR042321">
    <property type="entry name" value="Ima1"/>
</dbReference>
<comment type="subcellular location">
    <subcellularLocation>
        <location evidence="1">Nucleus inner membrane</location>
        <topology evidence="1">Multi-pass membrane protein</topology>
    </subcellularLocation>
</comment>
<keyword evidence="2 6" id="KW-0812">Transmembrane</keyword>
<keyword evidence="4 6" id="KW-0472">Membrane</keyword>
<proteinExistence type="predicted"/>
<dbReference type="GO" id="GO:0034506">
    <property type="term" value="C:chromosome, centromeric core domain"/>
    <property type="evidence" value="ECO:0007669"/>
    <property type="project" value="TreeGrafter"/>
</dbReference>
<comment type="caution">
    <text evidence="8">The sequence shown here is derived from an EMBL/GenBank/DDBJ whole genome shotgun (WGS) entry which is preliminary data.</text>
</comment>
<dbReference type="OrthoDB" id="5966927at2759"/>
<dbReference type="InterPro" id="IPR018617">
    <property type="entry name" value="Ima1_N"/>
</dbReference>
<keyword evidence="9" id="KW-1185">Reference proteome</keyword>
<feature type="transmembrane region" description="Helical" evidence="6">
    <location>
        <begin position="236"/>
        <end position="255"/>
    </location>
</feature>
<accession>A0A8H7UMK8</accession>